<dbReference type="PANTHER" id="PTHR43760:SF1">
    <property type="entry name" value="ENDORIBONUCLEASE L-PSP_CHORISMATE MUTASE-LIKE DOMAIN-CONTAINING PROTEIN"/>
    <property type="match status" value="1"/>
</dbReference>
<organism evidence="2 3">
    <name type="scientific">Mycolicibacterium brisbanense</name>
    <dbReference type="NCBI Taxonomy" id="146020"/>
    <lineage>
        <taxon>Bacteria</taxon>
        <taxon>Bacillati</taxon>
        <taxon>Actinomycetota</taxon>
        <taxon>Actinomycetes</taxon>
        <taxon>Mycobacteriales</taxon>
        <taxon>Mycobacteriaceae</taxon>
        <taxon>Mycolicibacterium</taxon>
    </lineage>
</organism>
<dbReference type="SUPFAM" id="SSF55298">
    <property type="entry name" value="YjgF-like"/>
    <property type="match status" value="1"/>
</dbReference>
<comment type="caution">
    <text evidence="2">The sequence shown here is derived from an EMBL/GenBank/DDBJ whole genome shotgun (WGS) entry which is preliminary data.</text>
</comment>
<gene>
    <name evidence="2" type="ORF">RMCB_5297</name>
</gene>
<dbReference type="RefSeq" id="WP_062831156.1">
    <property type="nucleotide sequence ID" value="NZ_BCSX01000046.1"/>
</dbReference>
<dbReference type="PANTHER" id="PTHR43760">
    <property type="entry name" value="ENDORIBONUCLEASE-RELATED"/>
    <property type="match status" value="1"/>
</dbReference>
<dbReference type="AlphaFoldDB" id="A0A100W3Z7"/>
<evidence type="ECO:0000313" key="2">
    <source>
        <dbReference type="EMBL" id="GAS91201.1"/>
    </source>
</evidence>
<dbReference type="EMBL" id="BCSX01000046">
    <property type="protein sequence ID" value="GAS91201.1"/>
    <property type="molecule type" value="Genomic_DNA"/>
</dbReference>
<dbReference type="Proteomes" id="UP000069620">
    <property type="component" value="Unassembled WGS sequence"/>
</dbReference>
<dbReference type="CDD" id="cd02199">
    <property type="entry name" value="YjgF_YER057c_UK114_like_1"/>
    <property type="match status" value="1"/>
</dbReference>
<accession>A0A100W3Z7</accession>
<name>A0A100W3Z7_9MYCO</name>
<dbReference type="Pfam" id="PF14588">
    <property type="entry name" value="YjgF_endoribonc"/>
    <property type="match status" value="1"/>
</dbReference>
<evidence type="ECO:0000259" key="1">
    <source>
        <dbReference type="Pfam" id="PF14588"/>
    </source>
</evidence>
<sequence length="152" mass="15833">MSPRDRLAALGFEMPSPPKPKGAYFPSRRCGDQLWISGSTARRPADPGAVGVVGDDVTLEQARAQARYAALNLIAAIDAAVGLQAVTALVHLRGYVRARPDFDAHPAVIDGASEFLIEVFGEDCGAHARTAIGVASLPGGACVELELVAGVR</sequence>
<dbReference type="OrthoDB" id="9806229at2"/>
<keyword evidence="3" id="KW-1185">Reference proteome</keyword>
<dbReference type="Gene3D" id="3.30.1330.40">
    <property type="entry name" value="RutC-like"/>
    <property type="match status" value="1"/>
</dbReference>
<reference evidence="3" key="1">
    <citation type="journal article" date="2016" name="Genome Announc.">
        <title>Draft Genome Sequences of Five Rapidly Growing Mycobacterium Species, M. thermoresistibile, M. fortuitum subsp. acetamidolyticum, M. canariasense, M. brisbanense, and M. novocastrense.</title>
        <authorList>
            <person name="Katahira K."/>
            <person name="Ogura Y."/>
            <person name="Gotoh Y."/>
            <person name="Hayashi T."/>
        </authorList>
    </citation>
    <scope>NUCLEOTIDE SEQUENCE [LARGE SCALE GENOMIC DNA]</scope>
    <source>
        <strain evidence="3">JCM15654</strain>
    </source>
</reference>
<protein>
    <submittedName>
        <fullName evidence="2">Translation initiation inhibitor</fullName>
    </submittedName>
</protein>
<evidence type="ECO:0000313" key="3">
    <source>
        <dbReference type="Proteomes" id="UP000069620"/>
    </source>
</evidence>
<dbReference type="STRING" id="146020.RMCB_5297"/>
<proteinExistence type="predicted"/>
<reference evidence="3" key="2">
    <citation type="submission" date="2016-02" db="EMBL/GenBank/DDBJ databases">
        <title>Draft genome sequence of five rapidly growing Mycobacterium species.</title>
        <authorList>
            <person name="Katahira K."/>
            <person name="Gotou Y."/>
            <person name="Iida K."/>
            <person name="Ogura Y."/>
            <person name="Hayashi T."/>
        </authorList>
    </citation>
    <scope>NUCLEOTIDE SEQUENCE [LARGE SCALE GENOMIC DNA]</scope>
    <source>
        <strain evidence="3">JCM15654</strain>
    </source>
</reference>
<feature type="domain" description="Endoribonuclease L-PSP/chorismate mutase-like" evidence="1">
    <location>
        <begin position="5"/>
        <end position="133"/>
    </location>
</feature>
<dbReference type="InterPro" id="IPR035959">
    <property type="entry name" value="RutC-like_sf"/>
</dbReference>
<dbReference type="InterPro" id="IPR013813">
    <property type="entry name" value="Endoribo_LPSP/chorism_mut-like"/>
</dbReference>